<evidence type="ECO:0000313" key="3">
    <source>
        <dbReference type="EMBL" id="PIO33649.1"/>
    </source>
</evidence>
<dbReference type="Pfam" id="PF21309">
    <property type="entry name" value="C5_CUB"/>
    <property type="match status" value="1"/>
</dbReference>
<dbReference type="PANTHER" id="PTHR11412:SF83">
    <property type="entry name" value="COMPLEMENT C5"/>
    <property type="match status" value="1"/>
</dbReference>
<dbReference type="EMBL" id="KV928193">
    <property type="protein sequence ID" value="PIO33649.1"/>
    <property type="molecule type" value="Genomic_DNA"/>
</dbReference>
<feature type="domain" description="Alpha-macroglobulin-like TED" evidence="1">
    <location>
        <begin position="1"/>
        <end position="53"/>
    </location>
</feature>
<keyword evidence="4" id="KW-1185">Reference proteome</keyword>
<dbReference type="GO" id="GO:0005615">
    <property type="term" value="C:extracellular space"/>
    <property type="evidence" value="ECO:0007669"/>
    <property type="project" value="InterPro"/>
</dbReference>
<evidence type="ECO:0000313" key="4">
    <source>
        <dbReference type="Proteomes" id="UP000228934"/>
    </source>
</evidence>
<dbReference type="Proteomes" id="UP000228934">
    <property type="component" value="Unassembled WGS sequence"/>
</dbReference>
<dbReference type="SUPFAM" id="SSF48239">
    <property type="entry name" value="Terpenoid cyclases/Protein prenyltransferases"/>
    <property type="match status" value="1"/>
</dbReference>
<dbReference type="SUPFAM" id="SSF49410">
    <property type="entry name" value="Alpha-macroglobulin receptor domain"/>
    <property type="match status" value="1"/>
</dbReference>
<dbReference type="OrthoDB" id="6359008at2759"/>
<dbReference type="InterPro" id="IPR011626">
    <property type="entry name" value="Alpha-macroglobulin_TED"/>
</dbReference>
<organism evidence="3 4">
    <name type="scientific">Aquarana catesbeiana</name>
    <name type="common">American bullfrog</name>
    <name type="synonym">Rana catesbeiana</name>
    <dbReference type="NCBI Taxonomy" id="8400"/>
    <lineage>
        <taxon>Eukaryota</taxon>
        <taxon>Metazoa</taxon>
        <taxon>Chordata</taxon>
        <taxon>Craniata</taxon>
        <taxon>Vertebrata</taxon>
        <taxon>Euteleostomi</taxon>
        <taxon>Amphibia</taxon>
        <taxon>Batrachia</taxon>
        <taxon>Anura</taxon>
        <taxon>Neobatrachia</taxon>
        <taxon>Ranoidea</taxon>
        <taxon>Ranidae</taxon>
        <taxon>Aquarana</taxon>
    </lineage>
</organism>
<dbReference type="PANTHER" id="PTHR11412">
    <property type="entry name" value="MACROGLOBULIN / COMPLEMENT"/>
    <property type="match status" value="1"/>
</dbReference>
<proteinExistence type="predicted"/>
<feature type="domain" description="Complement component 5 CUB" evidence="2">
    <location>
        <begin position="64"/>
        <end position="120"/>
    </location>
</feature>
<dbReference type="InterPro" id="IPR008930">
    <property type="entry name" value="Terpenoid_cyclase/PrenylTrfase"/>
</dbReference>
<dbReference type="InterPro" id="IPR036595">
    <property type="entry name" value="A-macroglobulin_rcpt-bd_sf"/>
</dbReference>
<accession>A0A2G9S0F9</accession>
<sequence length="194" mass="21732">MVETTAYALIAVLKSGDYEYAKPVVRWLKEQQRYGGGFFGTQDTVMALEALTEVAILEKKLNLNMDVTVSYRRAGLFKNYQLTERNPFTKPVEVPILEDLLISTRSAYGIATGNVKTVYNIISPPQENCRFDLKIQKRLPSEDQSIFSDDTSQALLLEACAKYKPNKNEDPVSGQAVMEITLVTGLLADEKNLN</sequence>
<dbReference type="Gene3D" id="2.60.40.690">
    <property type="entry name" value="Alpha-macroglobulin, receptor-binding domain"/>
    <property type="match status" value="1"/>
</dbReference>
<dbReference type="AlphaFoldDB" id="A0A2G9S0F9"/>
<feature type="non-terminal residue" evidence="3">
    <location>
        <position position="194"/>
    </location>
</feature>
<evidence type="ECO:0000259" key="1">
    <source>
        <dbReference type="Pfam" id="PF07678"/>
    </source>
</evidence>
<dbReference type="InterPro" id="IPR050473">
    <property type="entry name" value="A2M/Complement_sys"/>
</dbReference>
<dbReference type="Gene3D" id="1.50.10.20">
    <property type="match status" value="1"/>
</dbReference>
<evidence type="ECO:0000259" key="2">
    <source>
        <dbReference type="Pfam" id="PF21309"/>
    </source>
</evidence>
<dbReference type="Pfam" id="PF07678">
    <property type="entry name" value="TED_complement"/>
    <property type="match status" value="1"/>
</dbReference>
<name>A0A2G9S0F9_AQUCT</name>
<gene>
    <name evidence="3" type="ORF">AB205_0125300</name>
</gene>
<protein>
    <submittedName>
        <fullName evidence="3">Uncharacterized protein</fullName>
    </submittedName>
</protein>
<dbReference type="InterPro" id="IPR048843">
    <property type="entry name" value="C5_CUB"/>
</dbReference>
<reference evidence="4" key="1">
    <citation type="journal article" date="2017" name="Nat. Commun.">
        <title>The North American bullfrog draft genome provides insight into hormonal regulation of long noncoding RNA.</title>
        <authorList>
            <person name="Hammond S.A."/>
            <person name="Warren R.L."/>
            <person name="Vandervalk B.P."/>
            <person name="Kucuk E."/>
            <person name="Khan H."/>
            <person name="Gibb E.A."/>
            <person name="Pandoh P."/>
            <person name="Kirk H."/>
            <person name="Zhao Y."/>
            <person name="Jones M."/>
            <person name="Mungall A.J."/>
            <person name="Coope R."/>
            <person name="Pleasance S."/>
            <person name="Moore R.A."/>
            <person name="Holt R.A."/>
            <person name="Round J.M."/>
            <person name="Ohora S."/>
            <person name="Walle B.V."/>
            <person name="Veldhoen N."/>
            <person name="Helbing C.C."/>
            <person name="Birol I."/>
        </authorList>
    </citation>
    <scope>NUCLEOTIDE SEQUENCE [LARGE SCALE GENOMIC DNA]</scope>
</reference>